<gene>
    <name evidence="1" type="ORF">NGRA_3458</name>
</gene>
<dbReference type="Proteomes" id="UP000740883">
    <property type="component" value="Unassembled WGS sequence"/>
</dbReference>
<accession>A0A9P6GUQ8</accession>
<name>A0A9P6GUQ8_9MICR</name>
<comment type="caution">
    <text evidence="1">The sequence shown here is derived from an EMBL/GenBank/DDBJ whole genome shotgun (WGS) entry which is preliminary data.</text>
</comment>
<sequence length="104" mass="12193">MNNQEVQNTNNGNIIEDDPCKHIISYREDQNTSKSKILLDDSNFTEADIDDVFIEPNSSDDYNQNINNHIPTERMFKFKDSLLFWQTLEKTSKDSKNKSFNNRS</sequence>
<organism evidence="1 2">
    <name type="scientific">Nosema granulosis</name>
    <dbReference type="NCBI Taxonomy" id="83296"/>
    <lineage>
        <taxon>Eukaryota</taxon>
        <taxon>Fungi</taxon>
        <taxon>Fungi incertae sedis</taxon>
        <taxon>Microsporidia</taxon>
        <taxon>Nosematidae</taxon>
        <taxon>Nosema</taxon>
    </lineage>
</organism>
<reference evidence="1 2" key="1">
    <citation type="journal article" date="2020" name="Genome Biol. Evol.">
        <title>Comparative genomics of strictly vertically transmitted, feminizing microsporidia endosymbionts of amphipod crustaceans.</title>
        <authorList>
            <person name="Cormier A."/>
            <person name="Chebbi M.A."/>
            <person name="Giraud I."/>
            <person name="Wattier R."/>
            <person name="Teixeira M."/>
            <person name="Gilbert C."/>
            <person name="Rigaud T."/>
            <person name="Cordaux R."/>
        </authorList>
    </citation>
    <scope>NUCLEOTIDE SEQUENCE [LARGE SCALE GENOMIC DNA]</scope>
    <source>
        <strain evidence="1 2">Ou3-Ou53</strain>
    </source>
</reference>
<keyword evidence="2" id="KW-1185">Reference proteome</keyword>
<evidence type="ECO:0000313" key="2">
    <source>
        <dbReference type="Proteomes" id="UP000740883"/>
    </source>
</evidence>
<dbReference type="AlphaFoldDB" id="A0A9P6GUQ8"/>
<proteinExistence type="predicted"/>
<protein>
    <submittedName>
        <fullName evidence="1">Uncharacterized protein</fullName>
    </submittedName>
</protein>
<evidence type="ECO:0000313" key="1">
    <source>
        <dbReference type="EMBL" id="KAF9750336.1"/>
    </source>
</evidence>
<dbReference type="EMBL" id="SBJO01001166">
    <property type="protein sequence ID" value="KAF9750336.1"/>
    <property type="molecule type" value="Genomic_DNA"/>
</dbReference>